<dbReference type="GO" id="GO:0016410">
    <property type="term" value="F:N-acyltransferase activity"/>
    <property type="evidence" value="ECO:0007669"/>
    <property type="project" value="TreeGrafter"/>
</dbReference>
<protein>
    <submittedName>
        <fullName evidence="3">Unplaced genomic scaffold scaffold_14, whole genome shotgun sequence</fullName>
    </submittedName>
</protein>
<evidence type="ECO:0000259" key="2">
    <source>
        <dbReference type="SMART" id="SM01006"/>
    </source>
</evidence>
<dbReference type="HOGENOM" id="CLU_039848_7_1_1"/>
<dbReference type="Pfam" id="PF13523">
    <property type="entry name" value="Acetyltransf_8"/>
    <property type="match status" value="1"/>
</dbReference>
<name>A0A0C9WEM6_9AGAM</name>
<feature type="domain" description="Acyltransferase MbtK/IucB-like conserved" evidence="2">
    <location>
        <begin position="214"/>
        <end position="259"/>
    </location>
</feature>
<dbReference type="SUPFAM" id="SSF55729">
    <property type="entry name" value="Acyl-CoA N-acyltransferases (Nat)"/>
    <property type="match status" value="1"/>
</dbReference>
<organism evidence="3 4">
    <name type="scientific">Hydnomerulius pinastri MD-312</name>
    <dbReference type="NCBI Taxonomy" id="994086"/>
    <lineage>
        <taxon>Eukaryota</taxon>
        <taxon>Fungi</taxon>
        <taxon>Dikarya</taxon>
        <taxon>Basidiomycota</taxon>
        <taxon>Agaricomycotina</taxon>
        <taxon>Agaricomycetes</taxon>
        <taxon>Agaricomycetidae</taxon>
        <taxon>Boletales</taxon>
        <taxon>Boletales incertae sedis</taxon>
        <taxon>Leucogyrophana</taxon>
    </lineage>
</organism>
<reference evidence="3 4" key="1">
    <citation type="submission" date="2014-04" db="EMBL/GenBank/DDBJ databases">
        <title>Evolutionary Origins and Diversification of the Mycorrhizal Mutualists.</title>
        <authorList>
            <consortium name="DOE Joint Genome Institute"/>
            <consortium name="Mycorrhizal Genomics Consortium"/>
            <person name="Kohler A."/>
            <person name="Kuo A."/>
            <person name="Nagy L.G."/>
            <person name="Floudas D."/>
            <person name="Copeland A."/>
            <person name="Barry K.W."/>
            <person name="Cichocki N."/>
            <person name="Veneault-Fourrey C."/>
            <person name="LaButti K."/>
            <person name="Lindquist E.A."/>
            <person name="Lipzen A."/>
            <person name="Lundell T."/>
            <person name="Morin E."/>
            <person name="Murat C."/>
            <person name="Riley R."/>
            <person name="Ohm R."/>
            <person name="Sun H."/>
            <person name="Tunlid A."/>
            <person name="Henrissat B."/>
            <person name="Grigoriev I.V."/>
            <person name="Hibbett D.S."/>
            <person name="Martin F."/>
        </authorList>
    </citation>
    <scope>NUCLEOTIDE SEQUENCE [LARGE SCALE GENOMIC DNA]</scope>
    <source>
        <strain evidence="3 4">MD-312</strain>
    </source>
</reference>
<dbReference type="SMART" id="SM01006">
    <property type="entry name" value="AlcB"/>
    <property type="match status" value="1"/>
</dbReference>
<comment type="similarity">
    <text evidence="1">Belongs to the lysine N-acyltransferase MbtK family.</text>
</comment>
<proteinExistence type="inferred from homology"/>
<evidence type="ECO:0000313" key="4">
    <source>
        <dbReference type="Proteomes" id="UP000053820"/>
    </source>
</evidence>
<dbReference type="OrthoDB" id="4250781at2759"/>
<dbReference type="Gene3D" id="3.40.630.30">
    <property type="match status" value="1"/>
</dbReference>
<dbReference type="GO" id="GO:0019290">
    <property type="term" value="P:siderophore biosynthetic process"/>
    <property type="evidence" value="ECO:0007669"/>
    <property type="project" value="InterPro"/>
</dbReference>
<accession>A0A0C9WEM6</accession>
<evidence type="ECO:0000256" key="1">
    <source>
        <dbReference type="ARBA" id="ARBA00009893"/>
    </source>
</evidence>
<dbReference type="InterPro" id="IPR019432">
    <property type="entry name" value="Acyltransferase_MbtK/IucB-like"/>
</dbReference>
<sequence>MSCTPTTQIILDGVPVCTYRSLDRTAALLLSAVGTPYEQTATHVPRFPVLEISAPSFSMPAQADRQITVPDMWSVIYTLFTRHHKQETIPIILSSEITNHEELRAYILCAGLGRTAKSDHASPDDLFLMRATFWQGAGTHGYHGRGWLPPSSTLSIHAAAPFPSVHSFTRTPLVITAHPLRPPKPKQGEVLYRRYCPIVKQVLELIYFDLGVERGVSAHLEAFHRWQNDERVNKGWNESGTLEHHRKYVKAVMNDPAVLPLMMSWDGELMGYTELVYLKENHTGVFVPDGVKDFDRGLHVLTGEERFRGWERAQAWLRSLHHYLFLADPRTERVIGEPKADNAAIIQVSLDATMHIATVFDFPYKRSAMTVLPRERFFKFDVL</sequence>
<dbReference type="Proteomes" id="UP000053820">
    <property type="component" value="Unassembled WGS sequence"/>
</dbReference>
<dbReference type="PANTHER" id="PTHR31438">
    <property type="entry name" value="LYSINE N-ACYLTRANSFERASE C17G9.06C-RELATED"/>
    <property type="match status" value="1"/>
</dbReference>
<evidence type="ECO:0000313" key="3">
    <source>
        <dbReference type="EMBL" id="KIJ64046.1"/>
    </source>
</evidence>
<gene>
    <name evidence="3" type="ORF">HYDPIDRAFT_91251</name>
</gene>
<dbReference type="EMBL" id="KN839848">
    <property type="protein sequence ID" value="KIJ64046.1"/>
    <property type="molecule type" value="Genomic_DNA"/>
</dbReference>
<dbReference type="PANTHER" id="PTHR31438:SF1">
    <property type="entry name" value="LYSINE N-ACYLTRANSFERASE C17G9.06C-RELATED"/>
    <property type="match status" value="1"/>
</dbReference>
<keyword evidence="4" id="KW-1185">Reference proteome</keyword>
<dbReference type="InterPro" id="IPR016181">
    <property type="entry name" value="Acyl_CoA_acyltransferase"/>
</dbReference>
<dbReference type="AlphaFoldDB" id="A0A0C9WEM6"/>